<comment type="caution">
    <text evidence="1">The sequence shown here is derived from an EMBL/GenBank/DDBJ whole genome shotgun (WGS) entry which is preliminary data.</text>
</comment>
<proteinExistence type="predicted"/>
<reference evidence="1 2" key="1">
    <citation type="submission" date="2021-06" db="EMBL/GenBank/DDBJ databases">
        <authorList>
            <person name="Palmer J.M."/>
        </authorList>
    </citation>
    <scope>NUCLEOTIDE SEQUENCE [LARGE SCALE GENOMIC DNA]</scope>
    <source>
        <strain evidence="1 2">AS_MEX2019</strain>
        <tissue evidence="1">Muscle</tissue>
    </source>
</reference>
<protein>
    <submittedName>
        <fullName evidence="1">Uncharacterized protein</fullName>
    </submittedName>
</protein>
<dbReference type="Proteomes" id="UP001469553">
    <property type="component" value="Unassembled WGS sequence"/>
</dbReference>
<organism evidence="1 2">
    <name type="scientific">Ameca splendens</name>
    <dbReference type="NCBI Taxonomy" id="208324"/>
    <lineage>
        <taxon>Eukaryota</taxon>
        <taxon>Metazoa</taxon>
        <taxon>Chordata</taxon>
        <taxon>Craniata</taxon>
        <taxon>Vertebrata</taxon>
        <taxon>Euteleostomi</taxon>
        <taxon>Actinopterygii</taxon>
        <taxon>Neopterygii</taxon>
        <taxon>Teleostei</taxon>
        <taxon>Neoteleostei</taxon>
        <taxon>Acanthomorphata</taxon>
        <taxon>Ovalentaria</taxon>
        <taxon>Atherinomorphae</taxon>
        <taxon>Cyprinodontiformes</taxon>
        <taxon>Goodeidae</taxon>
        <taxon>Ameca</taxon>
    </lineage>
</organism>
<dbReference type="EMBL" id="JAHRIP010025247">
    <property type="protein sequence ID" value="MEQ2289862.1"/>
    <property type="molecule type" value="Genomic_DNA"/>
</dbReference>
<name>A0ABV0Y897_9TELE</name>
<evidence type="ECO:0000313" key="1">
    <source>
        <dbReference type="EMBL" id="MEQ2289862.1"/>
    </source>
</evidence>
<keyword evidence="2" id="KW-1185">Reference proteome</keyword>
<feature type="non-terminal residue" evidence="1">
    <location>
        <position position="91"/>
    </location>
</feature>
<dbReference type="PANTHER" id="PTHR13254">
    <property type="entry name" value="GOLGI AUTOANTIGEN, GOLGIN SUBFAMILY A, 7"/>
    <property type="match status" value="1"/>
</dbReference>
<evidence type="ECO:0000313" key="2">
    <source>
        <dbReference type="Proteomes" id="UP001469553"/>
    </source>
</evidence>
<accession>A0ABV0Y897</accession>
<dbReference type="InterPro" id="IPR051371">
    <property type="entry name" value="Ras_palmitoyltransferase"/>
</dbReference>
<dbReference type="PANTHER" id="PTHR13254:SF2">
    <property type="entry name" value="GOLGIN SUBFAMILY A MEMBER 7B"/>
    <property type="match status" value="1"/>
</dbReference>
<gene>
    <name evidence="1" type="ORF">AMECASPLE_037589</name>
</gene>
<sequence>MFQTGPRPISYSHAHRTKPRPLILLVPLKRFQHMKGFFPTSTDGNMATEFHNLQELRHSASLANKVFIQRDYSEGTTCRFQTKFPSELESR</sequence>